<dbReference type="Pfam" id="PF00855">
    <property type="entry name" value="PWWP"/>
    <property type="match status" value="1"/>
</dbReference>
<accession>A0A8T2JCJ7</accession>
<dbReference type="AlphaFoldDB" id="A0A8T2JCJ7"/>
<dbReference type="InterPro" id="IPR000313">
    <property type="entry name" value="PWWP_dom"/>
</dbReference>
<keyword evidence="3" id="KW-0862">Zinc</keyword>
<dbReference type="GO" id="GO:0008270">
    <property type="term" value="F:zinc ion binding"/>
    <property type="evidence" value="ECO:0007669"/>
    <property type="project" value="UniProtKB-KW"/>
</dbReference>
<dbReference type="InterPro" id="IPR042778">
    <property type="entry name" value="ZCWPW1/ZCWPW2"/>
</dbReference>
<dbReference type="Gene3D" id="2.30.30.140">
    <property type="match status" value="1"/>
</dbReference>
<evidence type="ECO:0000256" key="3">
    <source>
        <dbReference type="ARBA" id="ARBA00022833"/>
    </source>
</evidence>
<protein>
    <submittedName>
        <fullName evidence="6">Uncharacterized protein</fullName>
    </submittedName>
</protein>
<evidence type="ECO:0000313" key="7">
    <source>
        <dbReference type="Proteomes" id="UP000812440"/>
    </source>
</evidence>
<organism evidence="6 7">
    <name type="scientific">Hymenochirus boettgeri</name>
    <name type="common">Congo dwarf clawed frog</name>
    <dbReference type="NCBI Taxonomy" id="247094"/>
    <lineage>
        <taxon>Eukaryota</taxon>
        <taxon>Metazoa</taxon>
        <taxon>Chordata</taxon>
        <taxon>Craniata</taxon>
        <taxon>Vertebrata</taxon>
        <taxon>Euteleostomi</taxon>
        <taxon>Amphibia</taxon>
        <taxon>Batrachia</taxon>
        <taxon>Anura</taxon>
        <taxon>Pipoidea</taxon>
        <taxon>Pipidae</taxon>
        <taxon>Pipinae</taxon>
        <taxon>Hymenochirus</taxon>
    </lineage>
</organism>
<dbReference type="GO" id="GO:0005634">
    <property type="term" value="C:nucleus"/>
    <property type="evidence" value="ECO:0007669"/>
    <property type="project" value="TreeGrafter"/>
</dbReference>
<name>A0A8T2JCJ7_9PIPI</name>
<keyword evidence="7" id="KW-1185">Reference proteome</keyword>
<feature type="domain" description="CW-type" evidence="5">
    <location>
        <begin position="4"/>
        <end position="59"/>
    </location>
</feature>
<dbReference type="Gene3D" id="3.30.40.100">
    <property type="match status" value="1"/>
</dbReference>
<evidence type="ECO:0000259" key="4">
    <source>
        <dbReference type="PROSITE" id="PS50812"/>
    </source>
</evidence>
<dbReference type="PROSITE" id="PS51050">
    <property type="entry name" value="ZF_CW"/>
    <property type="match status" value="1"/>
</dbReference>
<dbReference type="PANTHER" id="PTHR15999:SF6">
    <property type="entry name" value="ZINC FINGER CW-TYPE PWWP DOMAIN PROTEIN 2"/>
    <property type="match status" value="1"/>
</dbReference>
<dbReference type="SMART" id="SM00293">
    <property type="entry name" value="PWWP"/>
    <property type="match status" value="1"/>
</dbReference>
<evidence type="ECO:0000259" key="5">
    <source>
        <dbReference type="PROSITE" id="PS51050"/>
    </source>
</evidence>
<dbReference type="PROSITE" id="PS50812">
    <property type="entry name" value="PWWP"/>
    <property type="match status" value="1"/>
</dbReference>
<sequence>EAAFYLNKVWLQCENKHCLKWRILSKQDAKQYDLNKPWFCHLNSDTSFNNCSVPEENVPEESYLCKIGLRFVYSHTMGSLVVVNLRGWPSWPAILCPNPVTGEETCYVNYYHVEYLGKPHTRGFVSVESIKPYCTSFQKLSNEPAITRSNRRQFHSFTVLTMKNPF</sequence>
<dbReference type="InterPro" id="IPR011124">
    <property type="entry name" value="Znf_CW"/>
</dbReference>
<comment type="caution">
    <text evidence="6">The sequence shown here is derived from an EMBL/GenBank/DDBJ whole genome shotgun (WGS) entry which is preliminary data.</text>
</comment>
<evidence type="ECO:0000256" key="1">
    <source>
        <dbReference type="ARBA" id="ARBA00022723"/>
    </source>
</evidence>
<dbReference type="Pfam" id="PF07496">
    <property type="entry name" value="zf-CW"/>
    <property type="match status" value="1"/>
</dbReference>
<keyword evidence="2" id="KW-0863">Zinc-finger</keyword>
<gene>
    <name evidence="6" type="ORF">GDO86_011645</name>
</gene>
<reference evidence="6" key="1">
    <citation type="thesis" date="2020" institute="ProQuest LLC" country="789 East Eisenhower Parkway, Ann Arbor, MI, USA">
        <title>Comparative Genomics and Chromosome Evolution.</title>
        <authorList>
            <person name="Mudd A.B."/>
        </authorList>
    </citation>
    <scope>NUCLEOTIDE SEQUENCE</scope>
    <source>
        <strain evidence="6">Female2</strain>
        <tissue evidence="6">Blood</tissue>
    </source>
</reference>
<evidence type="ECO:0000313" key="6">
    <source>
        <dbReference type="EMBL" id="KAG8442909.1"/>
    </source>
</evidence>
<keyword evidence="1" id="KW-0479">Metal-binding</keyword>
<feature type="non-terminal residue" evidence="6">
    <location>
        <position position="1"/>
    </location>
</feature>
<dbReference type="SUPFAM" id="SSF63748">
    <property type="entry name" value="Tudor/PWWP/MBT"/>
    <property type="match status" value="1"/>
</dbReference>
<dbReference type="PANTHER" id="PTHR15999">
    <property type="entry name" value="ZINC FINGER CW-TYPE PWWP DOMAIN PROTEIN 1"/>
    <property type="match status" value="1"/>
</dbReference>
<dbReference type="EMBL" id="JAACNH010000005">
    <property type="protein sequence ID" value="KAG8442909.1"/>
    <property type="molecule type" value="Genomic_DNA"/>
</dbReference>
<proteinExistence type="predicted"/>
<dbReference type="OrthoDB" id="757982at2759"/>
<evidence type="ECO:0000256" key="2">
    <source>
        <dbReference type="ARBA" id="ARBA00022771"/>
    </source>
</evidence>
<feature type="domain" description="PWWP" evidence="4">
    <location>
        <begin position="77"/>
        <end position="136"/>
    </location>
</feature>
<dbReference type="Proteomes" id="UP000812440">
    <property type="component" value="Chromosome 6"/>
</dbReference>